<protein>
    <submittedName>
        <fullName evidence="2">Uncharacterized protein</fullName>
    </submittedName>
</protein>
<feature type="region of interest" description="Disordered" evidence="1">
    <location>
        <begin position="457"/>
        <end position="617"/>
    </location>
</feature>
<feature type="region of interest" description="Disordered" evidence="1">
    <location>
        <begin position="1180"/>
        <end position="1199"/>
    </location>
</feature>
<feature type="compositionally biased region" description="Basic residues" evidence="1">
    <location>
        <begin position="1407"/>
        <end position="1418"/>
    </location>
</feature>
<feature type="compositionally biased region" description="Low complexity" evidence="1">
    <location>
        <begin position="1811"/>
        <end position="1822"/>
    </location>
</feature>
<dbReference type="OMA" id="WERRWED"/>
<keyword evidence="3" id="KW-1185">Reference proteome</keyword>
<feature type="compositionally biased region" description="Acidic residues" evidence="1">
    <location>
        <begin position="458"/>
        <end position="469"/>
    </location>
</feature>
<sequence length="1974" mass="204394">MPSVSGSPVPFSPVSAKPARRLGPAQSPVGAGRRTVAFSAATAASGRDRARSKDSLPPGGATGSAPFDRGPSRASTLRLALAPGLDALRVGARKSAAELAAEAKARRAAARAAVLRNGPLASPQATLVAPLGRSVGTAHAGGMVGVGLARPNLSPEEEALLSQLSAAAKHGADATRAALRRAALQARGQGQAALGRMLLRCSVIEAAVDGPVPLMLCCLRARSRGNAVVMASDGLVVEVDTDAWAKDAASAEASPAGDAADVRRKAPRQPEDAEPALLSDAEALAFLDDPDCALELAACVQNAAVKRAALARELVVPRPMLITAPSRIARAIVLPFAAWYFSRLPDAVQARSRFSREAEAASLQDAGVADAFWKQCDLATRADLAAEALEDAEVRRGAEEAGQSIPTLAELEALLAAPPGSAEADDLAEALAGFVRFLDEAHDVRRPFLGRCLAEAAASEDDEDGASDETDGRGPEAPVAGGAPSPSAEVRPPPRPPSPASARDAAGGASSPPGMRERVDRTPSPGTSRGSMGEWHNRRPGAVSAGESASEVSHRGIGSAASDARRDMTQAPSTPPSQGYDATDAREYPSEEPLDGDDPPDRRMSVASSKGPWAARGTPVLAGTSVLSPGSRAGAMSPDGLLSLPSVQFLTPGSQATDAALSNSDEDDDADSAERRDRLEPMGGSSSTRWPGEGSSALHRMSAPSIPHPRFDDPSSSGHGLFESQSDHRLVKPEVLSRREDAAALRGAVTRSSRTRALRGFMKENKALKSAHFVRRRNEAANRVMQSFLVKVRLWRRDRAKAGEGALRAHYEGVSWAKQANALQLVEASAAALDRRVRDAAVAAGISVPCPEDARWMRRAGGRAAGAPPGSADIGGDGALTEADVAAAGKFSQASEGHAAASRRLDAFVQWYATPSGDGATARAAFLSRELFAAAADVAVRRVAEAALAAMDGKSTAADDGDAAAPAAEADKLGASSATALPVGGTSNRLARLLGDLEGWERRWEDPLLRVAAGLVTVKGAAQEMRQYMQQRAGATTTSLSQAQVEDDDRVHDDFERAAHVAWRRWVAFRRWYQSVGAQQVRARFLRRRAAQALRWCRGWKGAAEFSVELDGGASDDGDSDSSPGDEKGAAATQDGGAEGGASDAGRPAGSEGTEGEPAASRPAKARLSAEFLPAGARLAVSTPGSRTGDPALVTAGGMGGGGGVTHSLELDVLSSDAVPGNAGADSASGGSSGSKPSAGPLGKSMRRDTHSSQSARRAGGRRRPGSSRSSKRPAGFGETTALHPPVPAVELPRGAAGAGDPAAAPPGHAEPLPAWAIASALSPREAASAATSVRVVAVDQWKAAGSQADAPFPMPDDVAASEAVRRDVGASRVDLFAVDESTTRTMEGALPAALAARAAAREERRRAKAERRRKRSKPASAAAQGPADSQGRASPMPSSKGSGRSSRKPGSGRGSKQTKRKGKAAPKAAPAPQPARNEEDDDERSDHGHGDDEDGDGGDLLRFGGMSGAASPGSGTRSPASPLGSLGGTPAASAQATPRDGHQTGAQDLTDEARAAAAAAAEEERNKSRRDWGEAIARRRAQEDELDDEDLAAKRAEEARIREEEAQRRREAAERAADPDGLTAEERRAREEALAKARELARRQKLAEEERLRKAAEAEAAARAEWLRRYRKSATLAAARGAERLQRITQELNNQARETAGLEAEDRHSSARELFEREQMERWRALEDEAFRPFRPAYADDDWPVLLKATTPSLLRAAHLAPHSAAADGGLTSKLAIAEDAGFAVADLQVGDAASGGRAGPAEALRGEAEPSAAASGAVPATPLIRMASRRPSDRAARLGSGAESSDTFAMRSSGAAAAAGGAADDDTAGRASDVSLRETALGLVADLGRAFQADTQPHDGRSHGPDGSTRGQRRRVRSTSSRVSQRASGDGQGSSVIKGLGGTSGWSIKSTLSVAPPGLSVVGSRQKLLSGE</sequence>
<feature type="compositionally biased region" description="Low complexity" evidence="1">
    <location>
        <begin position="475"/>
        <end position="490"/>
    </location>
</feature>
<feature type="region of interest" description="Disordered" evidence="1">
    <location>
        <begin position="656"/>
        <end position="730"/>
    </location>
</feature>
<feature type="region of interest" description="Disordered" evidence="1">
    <location>
        <begin position="248"/>
        <end position="274"/>
    </location>
</feature>
<feature type="compositionally biased region" description="Low complexity" evidence="1">
    <location>
        <begin position="1390"/>
        <end position="1399"/>
    </location>
</feature>
<feature type="compositionally biased region" description="Low complexity" evidence="1">
    <location>
        <begin position="541"/>
        <end position="551"/>
    </location>
</feature>
<accession>A0A5A8CWJ6</accession>
<comment type="caution">
    <text evidence="2">The sequence shown here is derived from an EMBL/GenBank/DDBJ whole genome shotgun (WGS) entry which is preliminary data.</text>
</comment>
<feature type="compositionally biased region" description="Low complexity" evidence="1">
    <location>
        <begin position="1"/>
        <end position="15"/>
    </location>
</feature>
<proteinExistence type="predicted"/>
<feature type="compositionally biased region" description="Low complexity" evidence="1">
    <location>
        <begin position="248"/>
        <end position="259"/>
    </location>
</feature>
<feature type="compositionally biased region" description="Basic residues" evidence="1">
    <location>
        <begin position="1259"/>
        <end position="1272"/>
    </location>
</feature>
<feature type="compositionally biased region" description="Basic and acidic residues" evidence="1">
    <location>
        <begin position="1592"/>
        <end position="1655"/>
    </location>
</feature>
<evidence type="ECO:0000256" key="1">
    <source>
        <dbReference type="SAM" id="MobiDB-lite"/>
    </source>
</evidence>
<feature type="region of interest" description="Disordered" evidence="1">
    <location>
        <begin position="1895"/>
        <end position="1942"/>
    </location>
</feature>
<organism evidence="2 3">
    <name type="scientific">Cafeteria roenbergensis</name>
    <name type="common">Marine flagellate</name>
    <dbReference type="NCBI Taxonomy" id="33653"/>
    <lineage>
        <taxon>Eukaryota</taxon>
        <taxon>Sar</taxon>
        <taxon>Stramenopiles</taxon>
        <taxon>Bigyra</taxon>
        <taxon>Opalozoa</taxon>
        <taxon>Bicosoecida</taxon>
        <taxon>Cafeteriaceae</taxon>
        <taxon>Cafeteria</taxon>
    </lineage>
</organism>
<feature type="region of interest" description="Disordered" evidence="1">
    <location>
        <begin position="1794"/>
        <end position="1851"/>
    </location>
</feature>
<feature type="compositionally biased region" description="Low complexity" evidence="1">
    <location>
        <begin position="500"/>
        <end position="514"/>
    </location>
</feature>
<evidence type="ECO:0000313" key="2">
    <source>
        <dbReference type="EMBL" id="KAA0156787.1"/>
    </source>
</evidence>
<evidence type="ECO:0000313" key="3">
    <source>
        <dbReference type="Proteomes" id="UP000323011"/>
    </source>
</evidence>
<feature type="compositionally biased region" description="Low complexity" evidence="1">
    <location>
        <begin position="1435"/>
        <end position="1445"/>
    </location>
</feature>
<feature type="compositionally biased region" description="Low complexity" evidence="1">
    <location>
        <begin position="1501"/>
        <end position="1516"/>
    </location>
</feature>
<name>A0A5A8CWJ6_CAFRO</name>
<feature type="compositionally biased region" description="Basic and acidic residues" evidence="1">
    <location>
        <begin position="260"/>
        <end position="271"/>
    </location>
</feature>
<feature type="region of interest" description="Disordered" evidence="1">
    <location>
        <begin position="1691"/>
        <end position="1712"/>
    </location>
</feature>
<feature type="region of interest" description="Disordered" evidence="1">
    <location>
        <begin position="1216"/>
        <end position="1311"/>
    </location>
</feature>
<gene>
    <name evidence="2" type="ORF">FNF29_00898</name>
</gene>
<feature type="compositionally biased region" description="Low complexity" evidence="1">
    <location>
        <begin position="1220"/>
        <end position="1244"/>
    </location>
</feature>
<feature type="region of interest" description="Disordered" evidence="1">
    <location>
        <begin position="1380"/>
        <end position="1655"/>
    </location>
</feature>
<feature type="compositionally biased region" description="Basic and acidic residues" evidence="1">
    <location>
        <begin position="1563"/>
        <end position="1584"/>
    </location>
</feature>
<feature type="compositionally biased region" description="Low complexity" evidence="1">
    <location>
        <begin position="1293"/>
        <end position="1311"/>
    </location>
</feature>
<reference evidence="2 3" key="1">
    <citation type="submission" date="2019-07" db="EMBL/GenBank/DDBJ databases">
        <title>Genomes of Cafeteria roenbergensis.</title>
        <authorList>
            <person name="Fischer M.G."/>
            <person name="Hackl T."/>
            <person name="Roman M."/>
        </authorList>
    </citation>
    <scope>NUCLEOTIDE SEQUENCE [LARGE SCALE GENOMIC DNA]</scope>
    <source>
        <strain evidence="2 3">BVI</strain>
    </source>
</reference>
<feature type="region of interest" description="Disordered" evidence="1">
    <location>
        <begin position="1111"/>
        <end position="1165"/>
    </location>
</feature>
<feature type="region of interest" description="Disordered" evidence="1">
    <location>
        <begin position="1"/>
        <end position="72"/>
    </location>
</feature>
<dbReference type="EMBL" id="VLTN01000003">
    <property type="protein sequence ID" value="KAA0156787.1"/>
    <property type="molecule type" value="Genomic_DNA"/>
</dbReference>
<dbReference type="Proteomes" id="UP000323011">
    <property type="component" value="Unassembled WGS sequence"/>
</dbReference>